<evidence type="ECO:0000256" key="1">
    <source>
        <dbReference type="SAM" id="MobiDB-lite"/>
    </source>
</evidence>
<feature type="transmembrane region" description="Helical" evidence="2">
    <location>
        <begin position="56"/>
        <end position="75"/>
    </location>
</feature>
<organism evidence="3 4">
    <name type="scientific">Paenisporosarcina antarctica</name>
    <dbReference type="NCBI Taxonomy" id="417367"/>
    <lineage>
        <taxon>Bacteria</taxon>
        <taxon>Bacillati</taxon>
        <taxon>Bacillota</taxon>
        <taxon>Bacilli</taxon>
        <taxon>Bacillales</taxon>
        <taxon>Caryophanaceae</taxon>
        <taxon>Paenisporosarcina</taxon>
    </lineage>
</organism>
<keyword evidence="2" id="KW-1133">Transmembrane helix</keyword>
<proteinExistence type="predicted"/>
<keyword evidence="2" id="KW-0812">Transmembrane</keyword>
<evidence type="ECO:0000313" key="3">
    <source>
        <dbReference type="EMBL" id="QBP40632.1"/>
    </source>
</evidence>
<sequence>MTQYKPNYNEAKYNREFYTNKSNEEEAYLPQALEYTNDPQYRDPIYVSDEVNSKDFLIGALVGGIIGAATALFLAPKSGSELREDVTTQASHLKEKTVDLSSTAKEKTVQFSNQLKEKTVDLSTVAKDKTSQISTQLKEKSGPLVEKVKSIKSKMPTLMDDGTTSSEGEEPIDFMETVNNTVEEVVNEINENSTVTAKALK</sequence>
<dbReference type="KEGG" id="panc:E2636_05675"/>
<evidence type="ECO:0000313" key="4">
    <source>
        <dbReference type="Proteomes" id="UP000294292"/>
    </source>
</evidence>
<feature type="region of interest" description="Disordered" evidence="1">
    <location>
        <begin position="153"/>
        <end position="172"/>
    </location>
</feature>
<dbReference type="Pfam" id="PF12732">
    <property type="entry name" value="YtxH"/>
    <property type="match status" value="1"/>
</dbReference>
<name>A0A4P6ZW84_9BACL</name>
<dbReference type="OrthoDB" id="9810874at2"/>
<keyword evidence="4" id="KW-1185">Reference proteome</keyword>
<dbReference type="InterPro" id="IPR024623">
    <property type="entry name" value="YtxH"/>
</dbReference>
<gene>
    <name evidence="3" type="ORF">E2636_05675</name>
</gene>
<evidence type="ECO:0000256" key="2">
    <source>
        <dbReference type="SAM" id="Phobius"/>
    </source>
</evidence>
<keyword evidence="2" id="KW-0472">Membrane</keyword>
<dbReference type="EMBL" id="CP038015">
    <property type="protein sequence ID" value="QBP40632.1"/>
    <property type="molecule type" value="Genomic_DNA"/>
</dbReference>
<dbReference type="PANTHER" id="PTHR35792:SF1">
    <property type="entry name" value="SLL0268 PROTEIN"/>
    <property type="match status" value="1"/>
</dbReference>
<dbReference type="RefSeq" id="WP_134209335.1">
    <property type="nucleotide sequence ID" value="NZ_CP038015.1"/>
</dbReference>
<dbReference type="InterPro" id="IPR052928">
    <property type="entry name" value="Desiccation-related_membrane"/>
</dbReference>
<dbReference type="AlphaFoldDB" id="A0A4P6ZW84"/>
<protein>
    <submittedName>
        <fullName evidence="3">YtxH domain-containing protein</fullName>
    </submittedName>
</protein>
<accession>A0A4P6ZW84</accession>
<dbReference type="PANTHER" id="PTHR35792">
    <property type="entry name" value="GENERAL STRESS PROTEIN"/>
    <property type="match status" value="1"/>
</dbReference>
<dbReference type="Proteomes" id="UP000294292">
    <property type="component" value="Chromosome"/>
</dbReference>
<reference evidence="3 4" key="1">
    <citation type="submission" date="2019-03" db="EMBL/GenBank/DDBJ databases">
        <title>Complete genome sequence of Paenisporosarcina antarctica CGMCC 1.6503T.</title>
        <authorList>
            <person name="Rong J.-C."/>
            <person name="Chi N.-Y."/>
            <person name="Zhang Q.-F."/>
        </authorList>
    </citation>
    <scope>NUCLEOTIDE SEQUENCE [LARGE SCALE GENOMIC DNA]</scope>
    <source>
        <strain evidence="3 4">CGMCC 1.6503</strain>
    </source>
</reference>